<comment type="caution">
    <text evidence="2">The sequence shown here is derived from an EMBL/GenBank/DDBJ whole genome shotgun (WGS) entry which is preliminary data.</text>
</comment>
<organism evidence="2 3">
    <name type="scientific">Bugula neritina</name>
    <name type="common">Brown bryozoan</name>
    <name type="synonym">Sertularia neritina</name>
    <dbReference type="NCBI Taxonomy" id="10212"/>
    <lineage>
        <taxon>Eukaryota</taxon>
        <taxon>Metazoa</taxon>
        <taxon>Spiralia</taxon>
        <taxon>Lophotrochozoa</taxon>
        <taxon>Bryozoa</taxon>
        <taxon>Gymnolaemata</taxon>
        <taxon>Cheilostomatida</taxon>
        <taxon>Flustrina</taxon>
        <taxon>Buguloidea</taxon>
        <taxon>Bugulidae</taxon>
        <taxon>Bugula</taxon>
    </lineage>
</organism>
<proteinExistence type="predicted"/>
<feature type="region of interest" description="Disordered" evidence="1">
    <location>
        <begin position="16"/>
        <end position="57"/>
    </location>
</feature>
<protein>
    <submittedName>
        <fullName evidence="2">MXD4</fullName>
    </submittedName>
</protein>
<evidence type="ECO:0000313" key="3">
    <source>
        <dbReference type="Proteomes" id="UP000593567"/>
    </source>
</evidence>
<dbReference type="EMBL" id="VXIV02001584">
    <property type="protein sequence ID" value="KAF6031624.1"/>
    <property type="molecule type" value="Genomic_DNA"/>
</dbReference>
<evidence type="ECO:0000256" key="1">
    <source>
        <dbReference type="SAM" id="MobiDB-lite"/>
    </source>
</evidence>
<gene>
    <name evidence="2" type="ORF">EB796_010056</name>
</gene>
<reference evidence="2" key="1">
    <citation type="submission" date="2020-06" db="EMBL/GenBank/DDBJ databases">
        <title>Draft genome of Bugula neritina, a colonial animal packing powerful symbionts and potential medicines.</title>
        <authorList>
            <person name="Rayko M."/>
        </authorList>
    </citation>
    <scope>NUCLEOTIDE SEQUENCE [LARGE SCALE GENOMIC DNA]</scope>
    <source>
        <strain evidence="2">Kwan_BN1</strain>
    </source>
</reference>
<keyword evidence="3" id="KW-1185">Reference proteome</keyword>
<dbReference type="Proteomes" id="UP000593567">
    <property type="component" value="Unassembled WGS sequence"/>
</dbReference>
<name>A0A7J7K0Y1_BUGNE</name>
<dbReference type="OrthoDB" id="5920083at2759"/>
<sequence>MNIEQLLRAAEYLDRREREAEHGYASSLPMPEEYDSRKTKTSPPSKKSLGTRTTHNELEKLRPFNQLSTKTNNLYLTVLTQTMNGPTF</sequence>
<evidence type="ECO:0000313" key="2">
    <source>
        <dbReference type="EMBL" id="KAF6031624.1"/>
    </source>
</evidence>
<dbReference type="AlphaFoldDB" id="A0A7J7K0Y1"/>
<accession>A0A7J7K0Y1</accession>